<dbReference type="EMBL" id="FOFD01000001">
    <property type="protein sequence ID" value="SEP83814.1"/>
    <property type="molecule type" value="Genomic_DNA"/>
</dbReference>
<keyword evidence="4" id="KW-1185">Reference proteome</keyword>
<dbReference type="SUPFAM" id="SSF55797">
    <property type="entry name" value="PR-1-like"/>
    <property type="match status" value="1"/>
</dbReference>
<feature type="region of interest" description="Disordered" evidence="1">
    <location>
        <begin position="24"/>
        <end position="63"/>
    </location>
</feature>
<dbReference type="PROSITE" id="PS50093">
    <property type="entry name" value="PKD"/>
    <property type="match status" value="1"/>
</dbReference>
<dbReference type="PANTHER" id="PTHR31157:SF1">
    <property type="entry name" value="SCP DOMAIN-CONTAINING PROTEIN"/>
    <property type="match status" value="1"/>
</dbReference>
<dbReference type="Gene3D" id="2.60.40.10">
    <property type="entry name" value="Immunoglobulins"/>
    <property type="match status" value="1"/>
</dbReference>
<dbReference type="Pfam" id="PF00188">
    <property type="entry name" value="CAP"/>
    <property type="match status" value="1"/>
</dbReference>
<dbReference type="CDD" id="cd00146">
    <property type="entry name" value="PKD"/>
    <property type="match status" value="1"/>
</dbReference>
<dbReference type="InterPro" id="IPR014044">
    <property type="entry name" value="CAP_dom"/>
</dbReference>
<dbReference type="InterPro" id="IPR013783">
    <property type="entry name" value="Ig-like_fold"/>
</dbReference>
<dbReference type="InterPro" id="IPR035986">
    <property type="entry name" value="PKD_dom_sf"/>
</dbReference>
<protein>
    <submittedName>
        <fullName evidence="3">Uncharacterized conserved protein YkwD, contains CAP (CSP/antigen 5/PR1) domain</fullName>
    </submittedName>
</protein>
<dbReference type="InterPro" id="IPR000601">
    <property type="entry name" value="PKD_dom"/>
</dbReference>
<dbReference type="Gene3D" id="3.40.33.10">
    <property type="entry name" value="CAP"/>
    <property type="match status" value="1"/>
</dbReference>
<dbReference type="RefSeq" id="WP_090613260.1">
    <property type="nucleotide sequence ID" value="NZ_FOFD01000001.1"/>
</dbReference>
<dbReference type="SUPFAM" id="SSF49299">
    <property type="entry name" value="PKD domain"/>
    <property type="match status" value="1"/>
</dbReference>
<accession>A0A1H9B4F7</accession>
<feature type="domain" description="PKD" evidence="2">
    <location>
        <begin position="61"/>
        <end position="142"/>
    </location>
</feature>
<dbReference type="Pfam" id="PF18911">
    <property type="entry name" value="PKD_4"/>
    <property type="match status" value="1"/>
</dbReference>
<dbReference type="SMART" id="SM00089">
    <property type="entry name" value="PKD"/>
    <property type="match status" value="1"/>
</dbReference>
<gene>
    <name evidence="3" type="ORF">SAMN04489841_0629</name>
</gene>
<dbReference type="InterPro" id="IPR022409">
    <property type="entry name" value="PKD/Chitinase_dom"/>
</dbReference>
<dbReference type="OrthoDB" id="60683at2157"/>
<dbReference type="STRING" id="1186196.SAMN04489841_0629"/>
<dbReference type="InterPro" id="IPR035940">
    <property type="entry name" value="CAP_sf"/>
</dbReference>
<proteinExistence type="predicted"/>
<organism evidence="3 4">
    <name type="scientific">Natrinema salaciae</name>
    <dbReference type="NCBI Taxonomy" id="1186196"/>
    <lineage>
        <taxon>Archaea</taxon>
        <taxon>Methanobacteriati</taxon>
        <taxon>Methanobacteriota</taxon>
        <taxon>Stenosarchaea group</taxon>
        <taxon>Halobacteria</taxon>
        <taxon>Halobacteriales</taxon>
        <taxon>Natrialbaceae</taxon>
        <taxon>Natrinema</taxon>
    </lineage>
</organism>
<dbReference type="InterPro" id="IPR006311">
    <property type="entry name" value="TAT_signal"/>
</dbReference>
<evidence type="ECO:0000256" key="1">
    <source>
        <dbReference type="SAM" id="MobiDB-lite"/>
    </source>
</evidence>
<evidence type="ECO:0000259" key="2">
    <source>
        <dbReference type="PROSITE" id="PS50093"/>
    </source>
</evidence>
<dbReference type="PROSITE" id="PS51318">
    <property type="entry name" value="TAT"/>
    <property type="match status" value="1"/>
</dbReference>
<evidence type="ECO:0000313" key="3">
    <source>
        <dbReference type="EMBL" id="SEP83814.1"/>
    </source>
</evidence>
<dbReference type="AlphaFoldDB" id="A0A1H9B4F7"/>
<sequence length="293" mass="31532">MKRTRRGILYTAAGVTGYAATAAVASAEKRPLDSSERCPRTGRDEPTPVEGGETEPRSRGPVADVVASETNVDAGTEVTFDASATTGDIEVYAWEFGDESEPKATTDAAIAHTYEKPGEYTAVLAVRDANGEYDKDTISLSVSDATQTDPGDSSDSTYSAQVEAAIHDEVNAVRADEGLNQLEFDEQVAKVARGHSRDMAENDFFSHVTPDGETVRDRFEDAGLVCRSMAENILYQPATDDPATAAKECVESWMGSSGHRRNILNERWDSEGLGVVVDEGGRLYATQNFDLGC</sequence>
<dbReference type="CDD" id="cd05379">
    <property type="entry name" value="CAP_bacterial"/>
    <property type="match status" value="1"/>
</dbReference>
<evidence type="ECO:0000313" key="4">
    <source>
        <dbReference type="Proteomes" id="UP000199114"/>
    </source>
</evidence>
<reference evidence="4" key="1">
    <citation type="submission" date="2016-10" db="EMBL/GenBank/DDBJ databases">
        <authorList>
            <person name="Varghese N."/>
            <person name="Submissions S."/>
        </authorList>
    </citation>
    <scope>NUCLEOTIDE SEQUENCE [LARGE SCALE GENOMIC DNA]</scope>
    <source>
        <strain evidence="4">DSM 25055</strain>
    </source>
</reference>
<dbReference type="PANTHER" id="PTHR31157">
    <property type="entry name" value="SCP DOMAIN-CONTAINING PROTEIN"/>
    <property type="match status" value="1"/>
</dbReference>
<name>A0A1H9B4F7_9EURY</name>
<feature type="compositionally biased region" description="Basic and acidic residues" evidence="1">
    <location>
        <begin position="27"/>
        <end position="46"/>
    </location>
</feature>
<dbReference type="Proteomes" id="UP000199114">
    <property type="component" value="Unassembled WGS sequence"/>
</dbReference>